<dbReference type="Pfam" id="PF08213">
    <property type="entry name" value="COX24_C"/>
    <property type="match status" value="1"/>
</dbReference>
<keyword evidence="2" id="KW-0496">Mitochondrion</keyword>
<dbReference type="CDD" id="cd23699">
    <property type="entry name" value="At5g63150_CTD"/>
    <property type="match status" value="1"/>
</dbReference>
<evidence type="ECO:0000256" key="2">
    <source>
        <dbReference type="ARBA" id="ARBA00023128"/>
    </source>
</evidence>
<comment type="subcellular location">
    <subcellularLocation>
        <location evidence="1">Mitochondrion</location>
    </subcellularLocation>
</comment>
<dbReference type="OrthoDB" id="6139741at2759"/>
<evidence type="ECO:0000256" key="3">
    <source>
        <dbReference type="ARBA" id="ARBA00035647"/>
    </source>
</evidence>
<dbReference type="EMBL" id="KV934262">
    <property type="protein sequence ID" value="PIO29985.1"/>
    <property type="molecule type" value="Genomic_DNA"/>
</dbReference>
<evidence type="ECO:0000259" key="5">
    <source>
        <dbReference type="SMART" id="SM01155"/>
    </source>
</evidence>
<evidence type="ECO:0000256" key="1">
    <source>
        <dbReference type="ARBA" id="ARBA00004173"/>
    </source>
</evidence>
<gene>
    <name evidence="6" type="ORF">AB205_0157710</name>
</gene>
<protein>
    <recommendedName>
        <fullName evidence="4">Small ribosomal subunit protein mS38</fullName>
    </recommendedName>
</protein>
<comment type="similarity">
    <text evidence="3">Belongs to the mitochondrion-specific ribosomal protein mS38 family.</text>
</comment>
<dbReference type="SMART" id="SM01155">
    <property type="entry name" value="DUF1713"/>
    <property type="match status" value="1"/>
</dbReference>
<accession>A0A2G9RQF8</accession>
<dbReference type="GO" id="GO:0005739">
    <property type="term" value="C:mitochondrion"/>
    <property type="evidence" value="ECO:0007669"/>
    <property type="project" value="UniProtKB-SubCell"/>
</dbReference>
<evidence type="ECO:0000256" key="4">
    <source>
        <dbReference type="ARBA" id="ARBA00035682"/>
    </source>
</evidence>
<evidence type="ECO:0000313" key="6">
    <source>
        <dbReference type="EMBL" id="PIO29985.1"/>
    </source>
</evidence>
<dbReference type="InterPro" id="IPR013177">
    <property type="entry name" value="Ribosomal_mS38_C"/>
</dbReference>
<organism evidence="6">
    <name type="scientific">Aquarana catesbeiana</name>
    <name type="common">American bullfrog</name>
    <name type="synonym">Rana catesbeiana</name>
    <dbReference type="NCBI Taxonomy" id="8400"/>
    <lineage>
        <taxon>Eukaryota</taxon>
        <taxon>Metazoa</taxon>
        <taxon>Chordata</taxon>
        <taxon>Craniata</taxon>
        <taxon>Vertebrata</taxon>
        <taxon>Euteleostomi</taxon>
        <taxon>Amphibia</taxon>
        <taxon>Batrachia</taxon>
        <taxon>Anura</taxon>
        <taxon>Neobatrachia</taxon>
        <taxon>Ranoidea</taxon>
        <taxon>Ranidae</taxon>
        <taxon>Aquarana</taxon>
    </lineage>
</organism>
<dbReference type="AlphaFoldDB" id="A0A2G9RQF8"/>
<sequence length="224" mass="26117">CAYSRKLSVGEGGSGTEVSWSPLTFYVKMWLTRLMPHLSRATRLAGYITPRCLSTSQKSFFASYSTRQPQKQHTSPPVWYSLEPELDEVLVPRMLSITPLESLISSRYTLPKPEASNTQEEPEDHIKIYDCPTSQDTVYTGEESGHRDVVQCKNILKIRRRKMNKHKYKKLQKRVKFVRQKVLHRRTVKKQKNFEKDLVRIWRKAGLRKAPPGWVTPNIFIKNL</sequence>
<feature type="domain" description="Ribosomal protein mS38 C-terminal" evidence="5">
    <location>
        <begin position="151"/>
        <end position="184"/>
    </location>
</feature>
<reference evidence="6" key="1">
    <citation type="submission" date="2017-08" db="EMBL/GenBank/DDBJ databases">
        <title>Assembly of the North American Bullfrog Genome.</title>
        <authorList>
            <person name="Warren R.L."/>
            <person name="Vandervalk B.P."/>
            <person name="Kucuk E."/>
            <person name="Birol I."/>
            <person name="Helbing C."/>
            <person name="Pandoh P."/>
            <person name="Behsaz B."/>
            <person name="Mohamadi H."/>
            <person name="Chu J."/>
            <person name="Jackman S."/>
            <person name="Hammond S.A."/>
            <person name="Veldhoen N."/>
            <person name="Kirk H."/>
            <person name="Zhao Y."/>
            <person name="Coope R."/>
            <person name="Pleasance S."/>
            <person name="Moore R."/>
            <person name="Holt R."/>
        </authorList>
    </citation>
    <scope>NUCLEOTIDE SEQUENCE</scope>
    <source>
        <strain evidence="6">Bruno</strain>
        <tissue evidence="6">Liver</tissue>
    </source>
</reference>
<feature type="non-terminal residue" evidence="6">
    <location>
        <position position="1"/>
    </location>
</feature>
<proteinExistence type="inferred from homology"/>
<dbReference type="PANTHER" id="PTHR32035:SF3">
    <property type="entry name" value="SMALL RIBOSOMAL SUBUNIT PROTEIN MS38"/>
    <property type="match status" value="1"/>
</dbReference>
<name>A0A2G9RQF8_AQUCT</name>
<dbReference type="PANTHER" id="PTHR32035">
    <property type="entry name" value="AURORA KINASE A-INTERACTING PROTEIN"/>
    <property type="match status" value="1"/>
</dbReference>